<name>A0A0A9BLY8_ARUDO</name>
<reference evidence="1" key="2">
    <citation type="journal article" date="2015" name="Data Brief">
        <title>Shoot transcriptome of the giant reed, Arundo donax.</title>
        <authorList>
            <person name="Barrero R.A."/>
            <person name="Guerrero F.D."/>
            <person name="Moolhuijzen P."/>
            <person name="Goolsby J.A."/>
            <person name="Tidwell J."/>
            <person name="Bellgard S.E."/>
            <person name="Bellgard M.I."/>
        </authorList>
    </citation>
    <scope>NUCLEOTIDE SEQUENCE</scope>
    <source>
        <tissue evidence="1">Shoot tissue taken approximately 20 cm above the soil surface</tissue>
    </source>
</reference>
<sequence length="25" mass="3043">MTLYYCTSRMVLGNLNMLFLFHMRS</sequence>
<proteinExistence type="predicted"/>
<dbReference type="AlphaFoldDB" id="A0A0A9BLY8"/>
<protein>
    <submittedName>
        <fullName evidence="1">Uncharacterized protein</fullName>
    </submittedName>
</protein>
<dbReference type="EMBL" id="GBRH01235660">
    <property type="protein sequence ID" value="JAD62235.1"/>
    <property type="molecule type" value="Transcribed_RNA"/>
</dbReference>
<evidence type="ECO:0000313" key="1">
    <source>
        <dbReference type="EMBL" id="JAD62235.1"/>
    </source>
</evidence>
<accession>A0A0A9BLY8</accession>
<reference evidence="1" key="1">
    <citation type="submission" date="2014-09" db="EMBL/GenBank/DDBJ databases">
        <authorList>
            <person name="Magalhaes I.L.F."/>
            <person name="Oliveira U."/>
            <person name="Santos F.R."/>
            <person name="Vidigal T.H.D.A."/>
            <person name="Brescovit A.D."/>
            <person name="Santos A.J."/>
        </authorList>
    </citation>
    <scope>NUCLEOTIDE SEQUENCE</scope>
    <source>
        <tissue evidence="1">Shoot tissue taken approximately 20 cm above the soil surface</tissue>
    </source>
</reference>
<organism evidence="1">
    <name type="scientific">Arundo donax</name>
    <name type="common">Giant reed</name>
    <name type="synonym">Donax arundinaceus</name>
    <dbReference type="NCBI Taxonomy" id="35708"/>
    <lineage>
        <taxon>Eukaryota</taxon>
        <taxon>Viridiplantae</taxon>
        <taxon>Streptophyta</taxon>
        <taxon>Embryophyta</taxon>
        <taxon>Tracheophyta</taxon>
        <taxon>Spermatophyta</taxon>
        <taxon>Magnoliopsida</taxon>
        <taxon>Liliopsida</taxon>
        <taxon>Poales</taxon>
        <taxon>Poaceae</taxon>
        <taxon>PACMAD clade</taxon>
        <taxon>Arundinoideae</taxon>
        <taxon>Arundineae</taxon>
        <taxon>Arundo</taxon>
    </lineage>
</organism>